<accession>C3X7V1</accession>
<name>C3X7V1_OXAFO</name>
<keyword evidence="2" id="KW-1185">Reference proteome</keyword>
<dbReference type="EMBL" id="GG658170">
    <property type="protein sequence ID" value="EEO29277.1"/>
    <property type="molecule type" value="Genomic_DNA"/>
</dbReference>
<evidence type="ECO:0000313" key="2">
    <source>
        <dbReference type="Proteomes" id="UP000005089"/>
    </source>
</evidence>
<protein>
    <submittedName>
        <fullName evidence="1">Uncharacterized protein</fullName>
    </submittedName>
</protein>
<dbReference type="STRING" id="847.BRW83_1967"/>
<evidence type="ECO:0000313" key="1">
    <source>
        <dbReference type="EMBL" id="EEO29277.1"/>
    </source>
</evidence>
<proteinExistence type="predicted"/>
<reference evidence="1 2" key="1">
    <citation type="submission" date="2009-02" db="EMBL/GenBank/DDBJ databases">
        <title>The Genome Sequence of Oxalobacter formigenes OXCC13.</title>
        <authorList>
            <consortium name="The Broad Institute Genome Sequencing Platform"/>
            <person name="Ward D."/>
            <person name="Young S.K."/>
            <person name="Kodira C.D."/>
            <person name="Zeng Q."/>
            <person name="Koehrsen M."/>
            <person name="Alvarado L."/>
            <person name="Berlin A."/>
            <person name="Borenstein D."/>
            <person name="Chen Z."/>
            <person name="Engels R."/>
            <person name="Freedman E."/>
            <person name="Gellesch M."/>
            <person name="Goldberg J."/>
            <person name="Griggs A."/>
            <person name="Gujja S."/>
            <person name="Heiman D."/>
            <person name="Hepburn T."/>
            <person name="Howarth C."/>
            <person name="Jen D."/>
            <person name="Larson L."/>
            <person name="Lewis B."/>
            <person name="Mehta T."/>
            <person name="Park D."/>
            <person name="Pearson M."/>
            <person name="Roberts A."/>
            <person name="Saif S."/>
            <person name="Shea T."/>
            <person name="Shenoy N."/>
            <person name="Sisk P."/>
            <person name="Stolte C."/>
            <person name="Sykes S."/>
            <person name="Walk T."/>
            <person name="White J."/>
            <person name="Yandava C."/>
            <person name="Allison M.J."/>
            <person name="Lander E."/>
            <person name="Nusbaum C."/>
            <person name="Galagan J."/>
            <person name="Birren B."/>
        </authorList>
    </citation>
    <scope>NUCLEOTIDE SEQUENCE [LARGE SCALE GENOMIC DNA]</scope>
    <source>
        <strain evidence="1 2">OXCC13</strain>
    </source>
</reference>
<dbReference type="AlphaFoldDB" id="C3X7V1"/>
<gene>
    <name evidence="1" type="ORF">OFBG_00305</name>
</gene>
<dbReference type="HOGENOM" id="CLU_1114931_0_0_4"/>
<dbReference type="Proteomes" id="UP000005089">
    <property type="component" value="Unassembled WGS sequence"/>
</dbReference>
<organism evidence="1 2">
    <name type="scientific">Oxalobacter formigenes OXCC13</name>
    <dbReference type="NCBI Taxonomy" id="556269"/>
    <lineage>
        <taxon>Bacteria</taxon>
        <taxon>Pseudomonadati</taxon>
        <taxon>Pseudomonadota</taxon>
        <taxon>Betaproteobacteria</taxon>
        <taxon>Burkholderiales</taxon>
        <taxon>Oxalobacteraceae</taxon>
        <taxon>Oxalobacter</taxon>
    </lineage>
</organism>
<sequence length="249" mass="27039">MYIGIANVINGTETPVGDGKTGAERCVIVLEDGSQRAAILKKGTLGQIKAECFCALLLRALGLTVPDPYIVFLSSEEIAFASADLTYPNLKKHLSVDLLPDGPAKEAAINCILELVAKFKSTPLALSIDEAIDNRDRNLGNILWDGESEAWIDHAYCLGEGALEGMEDINKLACMMQQLGIEERISRSAIGQSFVISGILSEVILNEVSSALSEHINVEDSVKFISNRLPTLQRRILDRFPKNDLLAGL</sequence>